<reference evidence="1" key="1">
    <citation type="submission" date="2020-03" db="EMBL/GenBank/DDBJ databases">
        <title>A mixture of massive structural variations and highly conserved coding sequences in Ustilaginoidea virens genome.</title>
        <authorList>
            <person name="Zhang K."/>
            <person name="Zhao Z."/>
            <person name="Zhang Z."/>
            <person name="Li Y."/>
            <person name="Hsiang T."/>
            <person name="Sun W."/>
        </authorList>
    </citation>
    <scope>NUCLEOTIDE SEQUENCE</scope>
    <source>
        <strain evidence="1">UV-8b</strain>
    </source>
</reference>
<accession>A0A8E5HSB7</accession>
<protein>
    <recommendedName>
        <fullName evidence="3">Magnesium dependent phosphatase</fullName>
    </recommendedName>
</protein>
<dbReference type="InterPro" id="IPR036412">
    <property type="entry name" value="HAD-like_sf"/>
</dbReference>
<evidence type="ECO:0008006" key="3">
    <source>
        <dbReference type="Google" id="ProtNLM"/>
    </source>
</evidence>
<dbReference type="EMBL" id="CP072756">
    <property type="protein sequence ID" value="QUC20735.1"/>
    <property type="molecule type" value="Genomic_DNA"/>
</dbReference>
<dbReference type="SUPFAM" id="SSF56784">
    <property type="entry name" value="HAD-like"/>
    <property type="match status" value="1"/>
</dbReference>
<dbReference type="NCBIfam" id="TIGR01685">
    <property type="entry name" value="MDP-1"/>
    <property type="match status" value="1"/>
</dbReference>
<dbReference type="NCBIfam" id="TIGR01681">
    <property type="entry name" value="HAD-SF-IIIC"/>
    <property type="match status" value="1"/>
</dbReference>
<organism evidence="1 2">
    <name type="scientific">Ustilaginoidea virens</name>
    <name type="common">Rice false smut fungus</name>
    <name type="synonym">Villosiclava virens</name>
    <dbReference type="NCBI Taxonomy" id="1159556"/>
    <lineage>
        <taxon>Eukaryota</taxon>
        <taxon>Fungi</taxon>
        <taxon>Dikarya</taxon>
        <taxon>Ascomycota</taxon>
        <taxon>Pezizomycotina</taxon>
        <taxon>Sordariomycetes</taxon>
        <taxon>Hypocreomycetidae</taxon>
        <taxon>Hypocreales</taxon>
        <taxon>Clavicipitaceae</taxon>
        <taxon>Ustilaginoidea</taxon>
    </lineage>
</organism>
<dbReference type="RefSeq" id="XP_042998408.1">
    <property type="nucleotide sequence ID" value="XM_043142474.1"/>
</dbReference>
<evidence type="ECO:0000313" key="2">
    <source>
        <dbReference type="Proteomes" id="UP000027002"/>
    </source>
</evidence>
<dbReference type="AlphaFoldDB" id="A0A8E5HSB7"/>
<dbReference type="Pfam" id="PF12689">
    <property type="entry name" value="Acid_PPase"/>
    <property type="match status" value="1"/>
</dbReference>
<dbReference type="InterPro" id="IPR010033">
    <property type="entry name" value="HAD_SF_ppase_IIIC"/>
</dbReference>
<dbReference type="OrthoDB" id="2865258at2759"/>
<dbReference type="SFLD" id="SFLDS00003">
    <property type="entry name" value="Haloacid_Dehalogenase"/>
    <property type="match status" value="1"/>
</dbReference>
<proteinExistence type="predicted"/>
<evidence type="ECO:0000313" key="1">
    <source>
        <dbReference type="EMBL" id="QUC20735.1"/>
    </source>
</evidence>
<dbReference type="GeneID" id="66065754"/>
<gene>
    <name evidence="1" type="ORF">UV8b_04976</name>
</gene>
<dbReference type="InterPro" id="IPR023214">
    <property type="entry name" value="HAD_sf"/>
</dbReference>
<sequence length="194" mass="22313">MSSPPSLDPALPLPKLIVFDLDYTLWPFWVDTHVTPPLRPSPSPSRSAATDKHGQDYAFYRDVPRILDALSRSPVRLGVASRTHAPGLARRLLRILHLPADEGPRSAIDVFDAGLEIYPGSKVKHFEALHKRTGIPYHDMLFFDDEARNRETERLGLTMRLVRDGVCWNEVESGLEEWRRRRRRRSEDTRPWLG</sequence>
<keyword evidence="2" id="KW-1185">Reference proteome</keyword>
<dbReference type="Proteomes" id="UP000027002">
    <property type="component" value="Chromosome 4"/>
</dbReference>
<dbReference type="InterPro" id="IPR010036">
    <property type="entry name" value="MDP_1_eu_arc"/>
</dbReference>
<dbReference type="GO" id="GO:0003993">
    <property type="term" value="F:acid phosphatase activity"/>
    <property type="evidence" value="ECO:0007669"/>
    <property type="project" value="TreeGrafter"/>
</dbReference>
<dbReference type="Gene3D" id="3.40.50.1000">
    <property type="entry name" value="HAD superfamily/HAD-like"/>
    <property type="match status" value="1"/>
</dbReference>
<dbReference type="SFLD" id="SFLDG01131">
    <property type="entry name" value="C1.5.2:_MDP_Like"/>
    <property type="match status" value="1"/>
</dbReference>
<dbReference type="PANTHER" id="PTHR17901">
    <property type="entry name" value="MAGNESIUM-DEPENDENT PHOSPHATASE 1 MDP1"/>
    <property type="match status" value="1"/>
</dbReference>
<dbReference type="KEGG" id="uvi:66065754"/>
<name>A0A8E5HSB7_USTVR</name>
<dbReference type="SFLD" id="SFLDG01129">
    <property type="entry name" value="C1.5:_HAD__Beta-PGM__Phosphata"/>
    <property type="match status" value="1"/>
</dbReference>
<dbReference type="PANTHER" id="PTHR17901:SF14">
    <property type="entry name" value="MAGNESIUM-DEPENDENT PHOSPHATASE 1"/>
    <property type="match status" value="1"/>
</dbReference>